<evidence type="ECO:0000313" key="1">
    <source>
        <dbReference type="EMBL" id="XAI98128.1"/>
    </source>
</evidence>
<proteinExistence type="predicted"/>
<dbReference type="EMBL" id="PP551948">
    <property type="protein sequence ID" value="XAI98128.1"/>
    <property type="molecule type" value="Genomic_DNA"/>
</dbReference>
<dbReference type="Proteomes" id="UP001447006">
    <property type="component" value="Segment"/>
</dbReference>
<evidence type="ECO:0000313" key="2">
    <source>
        <dbReference type="Proteomes" id="UP001447006"/>
    </source>
</evidence>
<reference evidence="1 2" key="1">
    <citation type="submission" date="2024-03" db="EMBL/GenBank/DDBJ databases">
        <title>Complete Genome Sequence of a Pseudomonas fluorescens Bacteriophage UNO-G1W1 isolated from freshwater ice in Nebraska.</title>
        <authorList>
            <person name="Neville A.J."/>
            <person name="Schulze T.T."/>
            <person name="Davis P.H."/>
        </authorList>
    </citation>
    <scope>NUCLEOTIDE SEQUENCE [LARGE SCALE GENOMIC DNA]</scope>
</reference>
<sequence>MQSLKDRYDIYVQCAKDLGWPIKTFDEWLNS</sequence>
<keyword evidence="2" id="KW-1185">Reference proteome</keyword>
<protein>
    <submittedName>
        <fullName evidence="1">Uncharacterized protein</fullName>
    </submittedName>
</protein>
<name>A0AAX4QN15_9CAUD</name>
<gene>
    <name evidence="1" type="ORF">ISREJYDI_CDS0011</name>
</gene>
<accession>A0AAX4QN15</accession>
<organism evidence="1 2">
    <name type="scientific">Pseudomonas phage UNO-G1W1</name>
    <dbReference type="NCBI Taxonomy" id="3136609"/>
    <lineage>
        <taxon>Viruses</taxon>
        <taxon>Duplodnaviria</taxon>
        <taxon>Heunggongvirae</taxon>
        <taxon>Uroviricota</taxon>
        <taxon>Caudoviricetes</taxon>
        <taxon>Vandenendeviridae</taxon>
        <taxon>Gorskivirinae</taxon>
        <taxon>Omahavirus</taxon>
        <taxon>Omahavirus UNOG1W1</taxon>
    </lineage>
</organism>